<feature type="transmembrane region" description="Helical" evidence="8">
    <location>
        <begin position="104"/>
        <end position="125"/>
    </location>
</feature>
<feature type="transmembrane region" description="Helical" evidence="8">
    <location>
        <begin position="79"/>
        <end position="98"/>
    </location>
</feature>
<accession>A0A928UZJ1</accession>
<evidence type="ECO:0000259" key="9">
    <source>
        <dbReference type="PROSITE" id="PS50850"/>
    </source>
</evidence>
<dbReference type="Pfam" id="PF07690">
    <property type="entry name" value="MFS_1"/>
    <property type="match status" value="2"/>
</dbReference>
<feature type="transmembrane region" description="Helical" evidence="8">
    <location>
        <begin position="308"/>
        <end position="329"/>
    </location>
</feature>
<dbReference type="PRINTS" id="PR01035">
    <property type="entry name" value="TCRTETA"/>
</dbReference>
<dbReference type="GO" id="GO:0022857">
    <property type="term" value="F:transmembrane transporter activity"/>
    <property type="evidence" value="ECO:0007669"/>
    <property type="project" value="InterPro"/>
</dbReference>
<evidence type="ECO:0000256" key="4">
    <source>
        <dbReference type="ARBA" id="ARBA00022448"/>
    </source>
</evidence>
<dbReference type="PANTHER" id="PTHR23504:SF15">
    <property type="entry name" value="MAJOR FACILITATOR SUPERFAMILY (MFS) PROFILE DOMAIN-CONTAINING PROTEIN"/>
    <property type="match status" value="1"/>
</dbReference>
<keyword evidence="7 8" id="KW-0472">Membrane</keyword>
<comment type="subcellular location">
    <subcellularLocation>
        <location evidence="2">Membrane</location>
        <topology evidence="2">Multi-pass membrane protein</topology>
    </subcellularLocation>
</comment>
<gene>
    <name evidence="10" type="ORF">C4F49_08420</name>
</gene>
<dbReference type="GO" id="GO:0016020">
    <property type="term" value="C:membrane"/>
    <property type="evidence" value="ECO:0007669"/>
    <property type="project" value="UniProtKB-SubCell"/>
</dbReference>
<dbReference type="InterPro" id="IPR001958">
    <property type="entry name" value="Tet-R_TetA/multi-R_MdtG-like"/>
</dbReference>
<evidence type="ECO:0000256" key="5">
    <source>
        <dbReference type="ARBA" id="ARBA00022692"/>
    </source>
</evidence>
<proteinExistence type="inferred from homology"/>
<feature type="transmembrane region" description="Helical" evidence="8">
    <location>
        <begin position="380"/>
        <end position="399"/>
    </location>
</feature>
<dbReference type="Gene3D" id="1.20.1250.20">
    <property type="entry name" value="MFS general substrate transporter like domains"/>
    <property type="match status" value="1"/>
</dbReference>
<comment type="similarity">
    <text evidence="3">Belongs to the major facilitator superfamily. TCR/Tet family.</text>
</comment>
<dbReference type="PROSITE" id="PS50850">
    <property type="entry name" value="MFS"/>
    <property type="match status" value="1"/>
</dbReference>
<dbReference type="SUPFAM" id="SSF103473">
    <property type="entry name" value="MFS general substrate transporter"/>
    <property type="match status" value="1"/>
</dbReference>
<keyword evidence="4" id="KW-0813">Transport</keyword>
<keyword evidence="5 8" id="KW-0812">Transmembrane</keyword>
<dbReference type="RefSeq" id="WP_196933862.1">
    <property type="nucleotide sequence ID" value="NZ_MU158697.1"/>
</dbReference>
<comment type="caution">
    <text evidence="10">The sequence shown here is derived from an EMBL/GenBank/DDBJ whole genome shotgun (WGS) entry which is preliminary data.</text>
</comment>
<keyword evidence="11" id="KW-1185">Reference proteome</keyword>
<feature type="domain" description="Major facilitator superfamily (MFS) profile" evidence="9">
    <location>
        <begin position="8"/>
        <end position="403"/>
    </location>
</feature>
<dbReference type="PANTHER" id="PTHR23504">
    <property type="entry name" value="MAJOR FACILITATOR SUPERFAMILY DOMAIN-CONTAINING PROTEIN 10"/>
    <property type="match status" value="1"/>
</dbReference>
<dbReference type="InterPro" id="IPR005829">
    <property type="entry name" value="Sugar_transporter_CS"/>
</dbReference>
<feature type="transmembrane region" description="Helical" evidence="8">
    <location>
        <begin position="284"/>
        <end position="302"/>
    </location>
</feature>
<evidence type="ECO:0000313" key="11">
    <source>
        <dbReference type="Proteomes" id="UP000616201"/>
    </source>
</evidence>
<dbReference type="InterPro" id="IPR020846">
    <property type="entry name" value="MFS_dom"/>
</dbReference>
<evidence type="ECO:0000256" key="8">
    <source>
        <dbReference type="SAM" id="Phobius"/>
    </source>
</evidence>
<evidence type="ECO:0000256" key="2">
    <source>
        <dbReference type="ARBA" id="ARBA00004141"/>
    </source>
</evidence>
<feature type="transmembrane region" description="Helical" evidence="8">
    <location>
        <begin position="217"/>
        <end position="240"/>
    </location>
</feature>
<feature type="transmembrane region" description="Helical" evidence="8">
    <location>
        <begin position="341"/>
        <end position="360"/>
    </location>
</feature>
<dbReference type="InterPro" id="IPR011701">
    <property type="entry name" value="MFS"/>
</dbReference>
<reference evidence="10" key="1">
    <citation type="submission" date="2018-02" db="EMBL/GenBank/DDBJ databases">
        <authorList>
            <person name="Vasarhelyi B.M."/>
            <person name="Deshmukh S."/>
            <person name="Balint B."/>
            <person name="Kukolya J."/>
        </authorList>
    </citation>
    <scope>NUCLEOTIDE SEQUENCE</scope>
    <source>
        <strain evidence="10">KB22</strain>
    </source>
</reference>
<dbReference type="AlphaFoldDB" id="A0A928UZJ1"/>
<evidence type="ECO:0000256" key="1">
    <source>
        <dbReference type="ARBA" id="ARBA00003279"/>
    </source>
</evidence>
<feature type="transmembrane region" description="Helical" evidence="8">
    <location>
        <begin position="137"/>
        <end position="159"/>
    </location>
</feature>
<dbReference type="Proteomes" id="UP000616201">
    <property type="component" value="Unassembled WGS sequence"/>
</dbReference>
<dbReference type="CDD" id="cd17388">
    <property type="entry name" value="MFS_TetA"/>
    <property type="match status" value="1"/>
</dbReference>
<dbReference type="EMBL" id="PRDK01000005">
    <property type="protein sequence ID" value="MBE8713702.1"/>
    <property type="molecule type" value="Genomic_DNA"/>
</dbReference>
<organism evidence="10 11">
    <name type="scientific">Sphingobacterium hungaricum</name>
    <dbReference type="NCBI Taxonomy" id="2082723"/>
    <lineage>
        <taxon>Bacteria</taxon>
        <taxon>Pseudomonadati</taxon>
        <taxon>Bacteroidota</taxon>
        <taxon>Sphingobacteriia</taxon>
        <taxon>Sphingobacteriales</taxon>
        <taxon>Sphingobacteriaceae</taxon>
        <taxon>Sphingobacterium</taxon>
    </lineage>
</organism>
<evidence type="ECO:0000313" key="10">
    <source>
        <dbReference type="EMBL" id="MBE8713702.1"/>
    </source>
</evidence>
<keyword evidence="6 8" id="KW-1133">Transmembrane helix</keyword>
<protein>
    <submittedName>
        <fullName evidence="10">Tetracycline resistance MFS efflux pump</fullName>
    </submittedName>
</protein>
<feature type="transmembrane region" description="Helical" evidence="8">
    <location>
        <begin position="252"/>
        <end position="272"/>
    </location>
</feature>
<feature type="transmembrane region" description="Helical" evidence="8">
    <location>
        <begin position="165"/>
        <end position="185"/>
    </location>
</feature>
<comment type="function">
    <text evidence="1">Resistance to tetracycline by an active tetracycline efflux. This is an energy-dependent process that decreases the accumulation of the antibiotic in whole cells. This protein functions as a metal-tetracycline/H(+) antiporter.</text>
</comment>
<sequence length="409" mass="44820">MAKKHNASLFFIFLTVVLDTVGLGIIIPVMPALIKELINGDLSEASTYGGWLTFCYAFTQFFFASVLGNLSDKYGRRPVLLVSLLGFSINYLFMGFAHTIFWLFVGRIVAGITGASHTVAAAYIADISTPQKKAQNFGLLGAAFGLGFIIGPVIGGILGHYGPRVPFFAAAALSFFNFVYGYFVVPESLKPENRRNFEWKNANPIGSFRHIRNYPKILPLVFCIFLINIAAHAVQSTWSYYTMEKFLWNERIVGYSLGFIGILLTIVQAGLIRIIIPKLGLPKSIILGLLLTAISLPLFGIASQTWMLFTFSIVYVLSGIAGPAVQSYISNLTPDNEQGQIQGGLTCVISLTAIIAPPMMTSLFSHFTSKNNDIYLPESPFYLGGILALIATCIAIYYFSSQKSKPSSQ</sequence>
<feature type="transmembrane region" description="Helical" evidence="8">
    <location>
        <begin position="48"/>
        <end position="67"/>
    </location>
</feature>
<evidence type="ECO:0000256" key="3">
    <source>
        <dbReference type="ARBA" id="ARBA00007520"/>
    </source>
</evidence>
<name>A0A928UZJ1_9SPHI</name>
<evidence type="ECO:0000256" key="7">
    <source>
        <dbReference type="ARBA" id="ARBA00023136"/>
    </source>
</evidence>
<dbReference type="InterPro" id="IPR036259">
    <property type="entry name" value="MFS_trans_sf"/>
</dbReference>
<dbReference type="PROSITE" id="PS00216">
    <property type="entry name" value="SUGAR_TRANSPORT_1"/>
    <property type="match status" value="1"/>
</dbReference>
<evidence type="ECO:0000256" key="6">
    <source>
        <dbReference type="ARBA" id="ARBA00022989"/>
    </source>
</evidence>